<evidence type="ECO:0000256" key="4">
    <source>
        <dbReference type="ARBA" id="ARBA00022989"/>
    </source>
</evidence>
<proteinExistence type="predicted"/>
<dbReference type="PANTHER" id="PTHR36115">
    <property type="entry name" value="PROLINE-RICH ANTIGEN HOMOLOG-RELATED"/>
    <property type="match status" value="1"/>
</dbReference>
<gene>
    <name evidence="8" type="ORF">HBF32_16600</name>
</gene>
<keyword evidence="2" id="KW-1003">Cell membrane</keyword>
<evidence type="ECO:0000256" key="1">
    <source>
        <dbReference type="ARBA" id="ARBA00004651"/>
    </source>
</evidence>
<dbReference type="Pfam" id="PF06271">
    <property type="entry name" value="RDD"/>
    <property type="match status" value="1"/>
</dbReference>
<feature type="transmembrane region" description="Helical" evidence="6">
    <location>
        <begin position="12"/>
        <end position="33"/>
    </location>
</feature>
<keyword evidence="5 6" id="KW-0472">Membrane</keyword>
<evidence type="ECO:0000256" key="2">
    <source>
        <dbReference type="ARBA" id="ARBA00022475"/>
    </source>
</evidence>
<keyword evidence="3 6" id="KW-0812">Transmembrane</keyword>
<dbReference type="PANTHER" id="PTHR36115:SF10">
    <property type="entry name" value="RDD DOMAIN-CONTAINING PROTEIN"/>
    <property type="match status" value="1"/>
</dbReference>
<evidence type="ECO:0000256" key="3">
    <source>
        <dbReference type="ARBA" id="ARBA00022692"/>
    </source>
</evidence>
<keyword evidence="9" id="KW-1185">Reference proteome</keyword>
<comment type="subcellular location">
    <subcellularLocation>
        <location evidence="1">Cell membrane</location>
        <topology evidence="1">Multi-pass membrane protein</topology>
    </subcellularLocation>
</comment>
<dbReference type="EMBL" id="JAAQTL010000002">
    <property type="protein sequence ID" value="NID17099.1"/>
    <property type="molecule type" value="Genomic_DNA"/>
</dbReference>
<name>A0A7X5QXC9_9GAMM</name>
<feature type="domain" description="RDD" evidence="7">
    <location>
        <begin position="3"/>
        <end position="150"/>
    </location>
</feature>
<evidence type="ECO:0000313" key="8">
    <source>
        <dbReference type="EMBL" id="NID17099.1"/>
    </source>
</evidence>
<dbReference type="InterPro" id="IPR010432">
    <property type="entry name" value="RDD"/>
</dbReference>
<feature type="transmembrane region" description="Helical" evidence="6">
    <location>
        <begin position="119"/>
        <end position="137"/>
    </location>
</feature>
<comment type="caution">
    <text evidence="8">The sequence shown here is derived from an EMBL/GenBank/DDBJ whole genome shotgun (WGS) entry which is preliminary data.</text>
</comment>
<evidence type="ECO:0000313" key="9">
    <source>
        <dbReference type="Proteomes" id="UP000518878"/>
    </source>
</evidence>
<protein>
    <submittedName>
        <fullName evidence="8">RDD family protein</fullName>
    </submittedName>
</protein>
<sequence>MPAPAWRRFAAIVYDALAVVAIVMVVGLLAQFATGGSLFDAKGHLLAWWYQPLQGLVVGTYFLVSWVRGGQTLGMRPWRIRVTDTQGRPATWRRGFVRLAVTALPLLLVTLYPLTSLKIALWAPIAGWAALLLPAFVDRRRRAVHDMLAGTEIRNLS</sequence>
<feature type="transmembrane region" description="Helical" evidence="6">
    <location>
        <begin position="53"/>
        <end position="74"/>
    </location>
</feature>
<keyword evidence="4 6" id="KW-1133">Transmembrane helix</keyword>
<evidence type="ECO:0000259" key="7">
    <source>
        <dbReference type="Pfam" id="PF06271"/>
    </source>
</evidence>
<feature type="transmembrane region" description="Helical" evidence="6">
    <location>
        <begin position="95"/>
        <end position="113"/>
    </location>
</feature>
<accession>A0A7X5QXC9</accession>
<reference evidence="8 9" key="1">
    <citation type="journal article" date="2006" name="Int. J. Syst. Evol. Microbiol.">
        <title>Dyella yeojuensis sp. nov., isolated from greenhouse soil in Korea.</title>
        <authorList>
            <person name="Kim B.Y."/>
            <person name="Weon H.Y."/>
            <person name="Lee K.H."/>
            <person name="Seok S.J."/>
            <person name="Kwon S.W."/>
            <person name="Go S.J."/>
            <person name="Stackebrandt E."/>
        </authorList>
    </citation>
    <scope>NUCLEOTIDE SEQUENCE [LARGE SCALE GENOMIC DNA]</scope>
    <source>
        <strain evidence="8 9">DSM 17673</strain>
    </source>
</reference>
<evidence type="ECO:0000256" key="6">
    <source>
        <dbReference type="SAM" id="Phobius"/>
    </source>
</evidence>
<evidence type="ECO:0000256" key="5">
    <source>
        <dbReference type="ARBA" id="ARBA00023136"/>
    </source>
</evidence>
<organism evidence="8 9">
    <name type="scientific">Luteibacter yeojuensis</name>
    <dbReference type="NCBI Taxonomy" id="345309"/>
    <lineage>
        <taxon>Bacteria</taxon>
        <taxon>Pseudomonadati</taxon>
        <taxon>Pseudomonadota</taxon>
        <taxon>Gammaproteobacteria</taxon>
        <taxon>Lysobacterales</taxon>
        <taxon>Rhodanobacteraceae</taxon>
        <taxon>Luteibacter</taxon>
    </lineage>
</organism>
<dbReference type="InterPro" id="IPR051791">
    <property type="entry name" value="Pra-immunoreactive"/>
</dbReference>
<dbReference type="AlphaFoldDB" id="A0A7X5QXC9"/>
<dbReference type="Proteomes" id="UP000518878">
    <property type="component" value="Unassembled WGS sequence"/>
</dbReference>
<dbReference type="GO" id="GO:0005886">
    <property type="term" value="C:plasma membrane"/>
    <property type="evidence" value="ECO:0007669"/>
    <property type="project" value="UniProtKB-SubCell"/>
</dbReference>